<keyword evidence="5" id="KW-0962">Peroxisome biogenesis</keyword>
<gene>
    <name evidence="10" type="ORF">OGAPHI_004184</name>
</gene>
<dbReference type="InterPro" id="IPR038613">
    <property type="entry name" value="Peroxin-22_C_sf"/>
</dbReference>
<keyword evidence="8" id="KW-0472">Membrane</keyword>
<protein>
    <recommendedName>
        <fullName evidence="4">Peroxisome assembly protein 22</fullName>
    </recommendedName>
</protein>
<evidence type="ECO:0000256" key="8">
    <source>
        <dbReference type="ARBA" id="ARBA00023136"/>
    </source>
</evidence>
<name>A0A9P8P6L3_9ASCO</name>
<organism evidence="10 11">
    <name type="scientific">Ogataea philodendri</name>
    <dbReference type="NCBI Taxonomy" id="1378263"/>
    <lineage>
        <taxon>Eukaryota</taxon>
        <taxon>Fungi</taxon>
        <taxon>Dikarya</taxon>
        <taxon>Ascomycota</taxon>
        <taxon>Saccharomycotina</taxon>
        <taxon>Pichiomycetes</taxon>
        <taxon>Pichiales</taxon>
        <taxon>Pichiaceae</taxon>
        <taxon>Ogataea</taxon>
    </lineage>
</organism>
<dbReference type="RefSeq" id="XP_046061199.1">
    <property type="nucleotide sequence ID" value="XM_046205234.1"/>
</dbReference>
<dbReference type="Gene3D" id="3.40.50.11730">
    <property type="entry name" value="Peroxisome assembly protein 22"/>
    <property type="match status" value="1"/>
</dbReference>
<sequence>MSKRSNNFWFRAAASATILVAGLVIGRIVYQVTESPNTANSNLQKKTIQPETRSITIVVSKSYAHIIEPRLFDKYPNITVVLHPALAKSEIVSQLGLADVESRIIQTEHEESIFHIMKQLGSSYNFVSLHDLDMSPEKIETFHLDSFVGNISDLDSLDDYLAY</sequence>
<evidence type="ECO:0000313" key="10">
    <source>
        <dbReference type="EMBL" id="KAH3665995.1"/>
    </source>
</evidence>
<evidence type="ECO:0000256" key="4">
    <source>
        <dbReference type="ARBA" id="ARBA00018967"/>
    </source>
</evidence>
<dbReference type="Pfam" id="PF12827">
    <property type="entry name" value="Peroxin-22"/>
    <property type="match status" value="1"/>
</dbReference>
<evidence type="ECO:0000256" key="5">
    <source>
        <dbReference type="ARBA" id="ARBA00022593"/>
    </source>
</evidence>
<dbReference type="GO" id="GO:0007031">
    <property type="term" value="P:peroxisome organization"/>
    <property type="evidence" value="ECO:0007669"/>
    <property type="project" value="UniProtKB-KW"/>
</dbReference>
<keyword evidence="7" id="KW-1133">Transmembrane helix</keyword>
<dbReference type="EMBL" id="JAEUBE010000295">
    <property type="protein sequence ID" value="KAH3665995.1"/>
    <property type="molecule type" value="Genomic_DNA"/>
</dbReference>
<proteinExistence type="inferred from homology"/>
<dbReference type="GO" id="GO:0005778">
    <property type="term" value="C:peroxisomal membrane"/>
    <property type="evidence" value="ECO:0007669"/>
    <property type="project" value="UniProtKB-SubCell"/>
</dbReference>
<dbReference type="InterPro" id="IPR024359">
    <property type="entry name" value="Peroxin-22"/>
</dbReference>
<evidence type="ECO:0000256" key="3">
    <source>
        <dbReference type="ARBA" id="ARBA00009642"/>
    </source>
</evidence>
<comment type="similarity">
    <text evidence="3">Belongs to the peroxin-22 family.</text>
</comment>
<comment type="subcellular location">
    <subcellularLocation>
        <location evidence="2">Peroxisome membrane</location>
        <topology evidence="2">Single-pass membrane protein</topology>
    </subcellularLocation>
</comment>
<keyword evidence="9" id="KW-0576">Peroxisome</keyword>
<keyword evidence="6" id="KW-0812">Transmembrane</keyword>
<reference evidence="10" key="1">
    <citation type="journal article" date="2021" name="Open Biol.">
        <title>Shared evolutionary footprints suggest mitochondrial oxidative damage underlies multiple complex I losses in fungi.</title>
        <authorList>
            <person name="Schikora-Tamarit M.A."/>
            <person name="Marcet-Houben M."/>
            <person name="Nosek J."/>
            <person name="Gabaldon T."/>
        </authorList>
    </citation>
    <scope>NUCLEOTIDE SEQUENCE</scope>
    <source>
        <strain evidence="10">CBS6075</strain>
    </source>
</reference>
<evidence type="ECO:0000256" key="2">
    <source>
        <dbReference type="ARBA" id="ARBA00004549"/>
    </source>
</evidence>
<evidence type="ECO:0000256" key="1">
    <source>
        <dbReference type="ARBA" id="ARBA00003659"/>
    </source>
</evidence>
<evidence type="ECO:0000256" key="6">
    <source>
        <dbReference type="ARBA" id="ARBA00022692"/>
    </source>
</evidence>
<comment type="caution">
    <text evidence="10">The sequence shown here is derived from an EMBL/GenBank/DDBJ whole genome shotgun (WGS) entry which is preliminary data.</text>
</comment>
<dbReference type="GeneID" id="70236149"/>
<reference evidence="10" key="2">
    <citation type="submission" date="2021-01" db="EMBL/GenBank/DDBJ databases">
        <authorList>
            <person name="Schikora-Tamarit M.A."/>
        </authorList>
    </citation>
    <scope>NUCLEOTIDE SEQUENCE</scope>
    <source>
        <strain evidence="10">CBS6075</strain>
    </source>
</reference>
<evidence type="ECO:0000313" key="11">
    <source>
        <dbReference type="Proteomes" id="UP000769157"/>
    </source>
</evidence>
<dbReference type="OrthoDB" id="3989258at2759"/>
<dbReference type="AlphaFoldDB" id="A0A9P8P6L3"/>
<comment type="function">
    <text evidence="1">Involved in peroxisome biogenesis.</text>
</comment>
<evidence type="ECO:0000256" key="7">
    <source>
        <dbReference type="ARBA" id="ARBA00022989"/>
    </source>
</evidence>
<accession>A0A9P8P6L3</accession>
<evidence type="ECO:0000256" key="9">
    <source>
        <dbReference type="ARBA" id="ARBA00023140"/>
    </source>
</evidence>
<keyword evidence="11" id="KW-1185">Reference proteome</keyword>
<dbReference type="Proteomes" id="UP000769157">
    <property type="component" value="Unassembled WGS sequence"/>
</dbReference>